<protein>
    <recommendedName>
        <fullName evidence="3">Single domain-containing protein</fullName>
    </recommendedName>
</protein>
<accession>A0A023G2T6</accession>
<dbReference type="AlphaFoldDB" id="A0A023G2T6"/>
<evidence type="ECO:0000256" key="1">
    <source>
        <dbReference type="SAM" id="SignalP"/>
    </source>
</evidence>
<keyword evidence="1" id="KW-0732">Signal</keyword>
<feature type="chain" id="PRO_5001521574" description="Single domain-containing protein" evidence="1">
    <location>
        <begin position="21"/>
        <end position="94"/>
    </location>
</feature>
<organism evidence="2">
    <name type="scientific">Amblyomma triste</name>
    <name type="common">Neotropical tick</name>
    <dbReference type="NCBI Taxonomy" id="251400"/>
    <lineage>
        <taxon>Eukaryota</taxon>
        <taxon>Metazoa</taxon>
        <taxon>Ecdysozoa</taxon>
        <taxon>Arthropoda</taxon>
        <taxon>Chelicerata</taxon>
        <taxon>Arachnida</taxon>
        <taxon>Acari</taxon>
        <taxon>Parasitiformes</taxon>
        <taxon>Ixodida</taxon>
        <taxon>Ixodoidea</taxon>
        <taxon>Ixodidae</taxon>
        <taxon>Amblyomminae</taxon>
        <taxon>Amblyomma</taxon>
    </lineage>
</organism>
<evidence type="ECO:0008006" key="3">
    <source>
        <dbReference type="Google" id="ProtNLM"/>
    </source>
</evidence>
<proteinExistence type="evidence at transcript level"/>
<reference evidence="2" key="1">
    <citation type="submission" date="2014-03" db="EMBL/GenBank/DDBJ databases">
        <title>The sialotranscriptome of Amblyomma triste, Amblyomma parvum and Amblyomma cajennense ticks, uncovered by 454-based RNA-seq.</title>
        <authorList>
            <person name="Garcia G.R."/>
            <person name="Gardinassi L.G."/>
            <person name="Ribeiro J.M."/>
            <person name="Anatriello E."/>
            <person name="Ferreira B.R."/>
            <person name="Moreira H.N."/>
            <person name="Mafra C."/>
            <person name="Olegario M.M."/>
            <person name="Szabo P.J."/>
            <person name="Miranda-Santos I.K."/>
            <person name="Maruyama S.R."/>
        </authorList>
    </citation>
    <scope>NUCLEOTIDE SEQUENCE</scope>
    <source>
        <strain evidence="2">Mato Grasso do Sul</strain>
        <tissue evidence="2">Salivary glands</tissue>
    </source>
</reference>
<evidence type="ECO:0000313" key="2">
    <source>
        <dbReference type="EMBL" id="JAC28486.1"/>
    </source>
</evidence>
<sequence>MRFCTIAAIIATYLASVAFSSENKPMNVVFEDGYCKFASTMIKDKAASYLQTPCAMYECRANTSQLLITGCPPPQGILRLPGSKYWPACCPTTK</sequence>
<feature type="signal peptide" evidence="1">
    <location>
        <begin position="1"/>
        <end position="20"/>
    </location>
</feature>
<dbReference type="EMBL" id="GBBM01006932">
    <property type="protein sequence ID" value="JAC28486.1"/>
    <property type="molecule type" value="mRNA"/>
</dbReference>
<name>A0A023G2T6_AMBTT</name>